<dbReference type="GeneID" id="36300949"/>
<dbReference type="AlphaFoldDB" id="A0A1H1N570"/>
<dbReference type="PANTHER" id="PTHR10443:SF12">
    <property type="entry name" value="DIPEPTIDASE"/>
    <property type="match status" value="1"/>
</dbReference>
<protein>
    <submittedName>
        <fullName evidence="1">Membrane dipeptidase</fullName>
    </submittedName>
</protein>
<accession>A0A1H1N570</accession>
<gene>
    <name evidence="1" type="ORF">SAMN04489809_0709</name>
</gene>
<dbReference type="GO" id="GO:0070573">
    <property type="term" value="F:metallodipeptidase activity"/>
    <property type="evidence" value="ECO:0007669"/>
    <property type="project" value="InterPro"/>
</dbReference>
<evidence type="ECO:0000313" key="2">
    <source>
        <dbReference type="Proteomes" id="UP000182126"/>
    </source>
</evidence>
<organism evidence="1 2">
    <name type="scientific">Microbacterium paraoxydans</name>
    <dbReference type="NCBI Taxonomy" id="199592"/>
    <lineage>
        <taxon>Bacteria</taxon>
        <taxon>Bacillati</taxon>
        <taxon>Actinomycetota</taxon>
        <taxon>Actinomycetes</taxon>
        <taxon>Micrococcales</taxon>
        <taxon>Microbacteriaceae</taxon>
        <taxon>Microbacterium</taxon>
    </lineage>
</organism>
<dbReference type="PANTHER" id="PTHR10443">
    <property type="entry name" value="MICROSOMAL DIPEPTIDASE"/>
    <property type="match status" value="1"/>
</dbReference>
<dbReference type="eggNOG" id="COG2355">
    <property type="taxonomic scope" value="Bacteria"/>
</dbReference>
<dbReference type="InterPro" id="IPR032466">
    <property type="entry name" value="Metal_Hydrolase"/>
</dbReference>
<proteinExistence type="predicted"/>
<dbReference type="EMBL" id="LT629770">
    <property type="protein sequence ID" value="SDR94020.1"/>
    <property type="molecule type" value="Genomic_DNA"/>
</dbReference>
<name>A0A1H1N570_9MICO</name>
<dbReference type="SUPFAM" id="SSF51556">
    <property type="entry name" value="Metallo-dependent hydrolases"/>
    <property type="match status" value="1"/>
</dbReference>
<dbReference type="RefSeq" id="WP_060921666.1">
    <property type="nucleotide sequence ID" value="NZ_CBDRLI010000002.1"/>
</dbReference>
<dbReference type="Proteomes" id="UP000182126">
    <property type="component" value="Chromosome I"/>
</dbReference>
<dbReference type="Pfam" id="PF01244">
    <property type="entry name" value="Peptidase_M19"/>
    <property type="match status" value="1"/>
</dbReference>
<dbReference type="InterPro" id="IPR008257">
    <property type="entry name" value="Pept_M19"/>
</dbReference>
<dbReference type="Gene3D" id="3.20.20.140">
    <property type="entry name" value="Metal-dependent hydrolases"/>
    <property type="match status" value="1"/>
</dbReference>
<dbReference type="CDD" id="cd01301">
    <property type="entry name" value="rDP_like"/>
    <property type="match status" value="1"/>
</dbReference>
<dbReference type="GO" id="GO:0006508">
    <property type="term" value="P:proteolysis"/>
    <property type="evidence" value="ECO:0007669"/>
    <property type="project" value="InterPro"/>
</dbReference>
<reference evidence="1 2" key="1">
    <citation type="submission" date="2016-10" db="EMBL/GenBank/DDBJ databases">
        <authorList>
            <person name="de Groot N.N."/>
        </authorList>
    </citation>
    <scope>NUCLEOTIDE SEQUENCE [LARGE SCALE GENOMIC DNA]</scope>
    <source>
        <strain evidence="1 2">DSM 15019</strain>
    </source>
</reference>
<sequence length="370" mass="39343">MVDADLPIDRVIDGHNDLAWASRTLLGYRVAELSGPVTATQTDLPRLTAGGVAGQFWSVWVDPVLEGAEQVVATLEQIDFVHRLVDAHPQRFAIARTAADVRAAMAEGRIASLIGIEGGDQLGGSLAVLRQFARLGARYLTLTWSRTIAWADSATDEARHGGLTDFGREVVREMNRIGVLVDLSHVAPTTMRHALEITTRPVMVSHSGAFALCDHPRNVPDDVLAAIGAQGGVVMVPFVPTFVSQGRRDWWEAGGEGEAPRVGVADVADHLDHVRRVAGAQAVGIGADYDGSDAMPDGLGDVSGYPALFAELRRRGWSEDDLRALAHENVLRVLEASDPDHEAFLAGSAGEPAAAALAPAVDTTIREGAL</sequence>
<dbReference type="PROSITE" id="PS51365">
    <property type="entry name" value="RENAL_DIPEPTIDASE_2"/>
    <property type="match status" value="1"/>
</dbReference>
<evidence type="ECO:0000313" key="1">
    <source>
        <dbReference type="EMBL" id="SDR94020.1"/>
    </source>
</evidence>